<name>A0A1X7SFD5_AMPQE</name>
<dbReference type="AlphaFoldDB" id="A0A1X7SFD5"/>
<protein>
    <submittedName>
        <fullName evidence="1">Uncharacterized protein</fullName>
    </submittedName>
</protein>
<organism evidence="1">
    <name type="scientific">Amphimedon queenslandica</name>
    <name type="common">Sponge</name>
    <dbReference type="NCBI Taxonomy" id="400682"/>
    <lineage>
        <taxon>Eukaryota</taxon>
        <taxon>Metazoa</taxon>
        <taxon>Porifera</taxon>
        <taxon>Demospongiae</taxon>
        <taxon>Heteroscleromorpha</taxon>
        <taxon>Haplosclerida</taxon>
        <taxon>Niphatidae</taxon>
        <taxon>Amphimedon</taxon>
    </lineage>
</organism>
<dbReference type="InParanoid" id="A0A1X7SFD5"/>
<accession>A0A1X7SFD5</accession>
<proteinExistence type="predicted"/>
<dbReference type="EnsemblMetazoa" id="Aqu2.1.00789_001">
    <property type="protein sequence ID" value="Aqu2.1.00789_001"/>
    <property type="gene ID" value="Aqu2.1.00789"/>
</dbReference>
<sequence>GGPNPILRNGCPGFYLRKYSSCKEHDVKCNLSSEQSYTPIH</sequence>
<evidence type="ECO:0000313" key="1">
    <source>
        <dbReference type="EnsemblMetazoa" id="Aqu2.1.00789_001"/>
    </source>
</evidence>
<reference evidence="1" key="1">
    <citation type="submission" date="2017-05" db="UniProtKB">
        <authorList>
            <consortium name="EnsemblMetazoa"/>
        </authorList>
    </citation>
    <scope>IDENTIFICATION</scope>
</reference>